<proteinExistence type="predicted"/>
<dbReference type="GO" id="GO:0005524">
    <property type="term" value="F:ATP binding"/>
    <property type="evidence" value="ECO:0007669"/>
    <property type="project" value="UniProtKB-UniRule"/>
</dbReference>
<keyword evidence="5" id="KW-0808">Transferase</keyword>
<keyword evidence="20" id="KW-1185">Reference proteome</keyword>
<evidence type="ECO:0000256" key="12">
    <source>
        <dbReference type="ARBA" id="ARBA00022989"/>
    </source>
</evidence>
<dbReference type="InterPro" id="IPR000719">
    <property type="entry name" value="Prot_kinase_dom"/>
</dbReference>
<keyword evidence="14" id="KW-0675">Receptor</keyword>
<keyword evidence="3" id="KW-0723">Serine/threonine-protein kinase</keyword>
<feature type="domain" description="Protein kinase" evidence="18">
    <location>
        <begin position="530"/>
        <end position="807"/>
    </location>
</feature>
<accession>A0AAW1QDG3</accession>
<keyword evidence="9 16" id="KW-0547">Nucleotide-binding</keyword>
<dbReference type="SUPFAM" id="SSF52058">
    <property type="entry name" value="L domain-like"/>
    <property type="match status" value="2"/>
</dbReference>
<evidence type="ECO:0000256" key="6">
    <source>
        <dbReference type="ARBA" id="ARBA00022692"/>
    </source>
</evidence>
<evidence type="ECO:0000259" key="18">
    <source>
        <dbReference type="PROSITE" id="PS50011"/>
    </source>
</evidence>
<dbReference type="InterPro" id="IPR011009">
    <property type="entry name" value="Kinase-like_dom_sf"/>
</dbReference>
<dbReference type="PROSITE" id="PS50011">
    <property type="entry name" value="PROTEIN_KINASE_DOM"/>
    <property type="match status" value="1"/>
</dbReference>
<evidence type="ECO:0000256" key="7">
    <source>
        <dbReference type="ARBA" id="ARBA00022729"/>
    </source>
</evidence>
<evidence type="ECO:0000313" key="20">
    <source>
        <dbReference type="Proteomes" id="UP001445335"/>
    </source>
</evidence>
<dbReference type="PANTHER" id="PTHR27000:SF642">
    <property type="entry name" value="INACTIVE LEUCINE-RICH REPEAT RECEPTOR KINASE XIAO-RELATED"/>
    <property type="match status" value="1"/>
</dbReference>
<dbReference type="EMBL" id="JALJOU010000121">
    <property type="protein sequence ID" value="KAK9819385.1"/>
    <property type="molecule type" value="Genomic_DNA"/>
</dbReference>
<dbReference type="PANTHER" id="PTHR27000">
    <property type="entry name" value="LEUCINE-RICH REPEAT RECEPTOR-LIKE PROTEIN KINASE FAMILY PROTEIN-RELATED"/>
    <property type="match status" value="1"/>
</dbReference>
<feature type="transmembrane region" description="Helical" evidence="17">
    <location>
        <begin position="426"/>
        <end position="448"/>
    </location>
</feature>
<dbReference type="GO" id="GO:0005930">
    <property type="term" value="C:axoneme"/>
    <property type="evidence" value="ECO:0007669"/>
    <property type="project" value="UniProtKB-SubCell"/>
</dbReference>
<name>A0AAW1QDG3_9CHLO</name>
<gene>
    <name evidence="19" type="ORF">WJX81_007382</name>
</gene>
<dbReference type="Gene3D" id="1.10.510.10">
    <property type="entry name" value="Transferase(Phosphotransferase) domain 1"/>
    <property type="match status" value="1"/>
</dbReference>
<evidence type="ECO:0000256" key="10">
    <source>
        <dbReference type="ARBA" id="ARBA00022777"/>
    </source>
</evidence>
<comment type="caution">
    <text evidence="19">The sequence shown here is derived from an EMBL/GenBank/DDBJ whole genome shotgun (WGS) entry which is preliminary data.</text>
</comment>
<dbReference type="Pfam" id="PF00560">
    <property type="entry name" value="LRR_1"/>
    <property type="match status" value="3"/>
</dbReference>
<dbReference type="AlphaFoldDB" id="A0AAW1QDG3"/>
<evidence type="ECO:0000256" key="1">
    <source>
        <dbReference type="ARBA" id="ARBA00004167"/>
    </source>
</evidence>
<feature type="binding site" evidence="16">
    <location>
        <position position="558"/>
    </location>
    <ligand>
        <name>ATP</name>
        <dbReference type="ChEBI" id="CHEBI:30616"/>
    </ligand>
</feature>
<keyword evidence="10" id="KW-0418">Kinase</keyword>
<keyword evidence="8" id="KW-0677">Repeat</keyword>
<keyword evidence="15" id="KW-0325">Glycoprotein</keyword>
<dbReference type="InterPro" id="IPR032675">
    <property type="entry name" value="LRR_dom_sf"/>
</dbReference>
<dbReference type="InterPro" id="IPR017441">
    <property type="entry name" value="Protein_kinase_ATP_BS"/>
</dbReference>
<dbReference type="PROSITE" id="PS00107">
    <property type="entry name" value="PROTEIN_KINASE_ATP"/>
    <property type="match status" value="1"/>
</dbReference>
<evidence type="ECO:0000256" key="14">
    <source>
        <dbReference type="ARBA" id="ARBA00023170"/>
    </source>
</evidence>
<dbReference type="GO" id="GO:0016020">
    <property type="term" value="C:membrane"/>
    <property type="evidence" value="ECO:0007669"/>
    <property type="project" value="UniProtKB-SubCell"/>
</dbReference>
<dbReference type="GO" id="GO:0004674">
    <property type="term" value="F:protein serine/threonine kinase activity"/>
    <property type="evidence" value="ECO:0007669"/>
    <property type="project" value="UniProtKB-KW"/>
</dbReference>
<evidence type="ECO:0000256" key="17">
    <source>
        <dbReference type="SAM" id="Phobius"/>
    </source>
</evidence>
<dbReference type="Gene3D" id="3.80.10.10">
    <property type="entry name" value="Ribonuclease Inhibitor"/>
    <property type="match status" value="1"/>
</dbReference>
<dbReference type="Pfam" id="PF07714">
    <property type="entry name" value="PK_Tyr_Ser-Thr"/>
    <property type="match status" value="1"/>
</dbReference>
<evidence type="ECO:0000256" key="2">
    <source>
        <dbReference type="ARBA" id="ARBA00004430"/>
    </source>
</evidence>
<keyword evidence="7" id="KW-0732">Signal</keyword>
<protein>
    <recommendedName>
        <fullName evidence="18">Protein kinase domain-containing protein</fullName>
    </recommendedName>
</protein>
<evidence type="ECO:0000256" key="9">
    <source>
        <dbReference type="ARBA" id="ARBA00022741"/>
    </source>
</evidence>
<dbReference type="InterPro" id="IPR001245">
    <property type="entry name" value="Ser-Thr/Tyr_kinase_cat_dom"/>
</dbReference>
<dbReference type="SMART" id="SM00220">
    <property type="entry name" value="S_TKc"/>
    <property type="match status" value="1"/>
</dbReference>
<reference evidence="19 20" key="1">
    <citation type="journal article" date="2024" name="Nat. Commun.">
        <title>Phylogenomics reveals the evolutionary origins of lichenization in chlorophyte algae.</title>
        <authorList>
            <person name="Puginier C."/>
            <person name="Libourel C."/>
            <person name="Otte J."/>
            <person name="Skaloud P."/>
            <person name="Haon M."/>
            <person name="Grisel S."/>
            <person name="Petersen M."/>
            <person name="Berrin J.G."/>
            <person name="Delaux P.M."/>
            <person name="Dal Grande F."/>
            <person name="Keller J."/>
        </authorList>
    </citation>
    <scope>NUCLEOTIDE SEQUENCE [LARGE SCALE GENOMIC DNA]</scope>
    <source>
        <strain evidence="19 20">SAG 245.80</strain>
    </source>
</reference>
<keyword evidence="12 17" id="KW-1133">Transmembrane helix</keyword>
<dbReference type="PROSITE" id="PS00108">
    <property type="entry name" value="PROTEIN_KINASE_ST"/>
    <property type="match status" value="1"/>
</dbReference>
<comment type="subcellular location">
    <subcellularLocation>
        <location evidence="2">Cytoplasm</location>
        <location evidence="2">Cytoskeleton</location>
        <location evidence="2">Cilium axoneme</location>
    </subcellularLocation>
    <subcellularLocation>
        <location evidence="1">Membrane</location>
        <topology evidence="1">Single-pass membrane protein</topology>
    </subcellularLocation>
</comment>
<evidence type="ECO:0000313" key="19">
    <source>
        <dbReference type="EMBL" id="KAK9819385.1"/>
    </source>
</evidence>
<dbReference type="Proteomes" id="UP001445335">
    <property type="component" value="Unassembled WGS sequence"/>
</dbReference>
<dbReference type="Gene3D" id="3.30.200.20">
    <property type="entry name" value="Phosphorylase Kinase, domain 1"/>
    <property type="match status" value="1"/>
</dbReference>
<evidence type="ECO:0000256" key="4">
    <source>
        <dbReference type="ARBA" id="ARBA00022614"/>
    </source>
</evidence>
<dbReference type="InterPro" id="IPR001611">
    <property type="entry name" value="Leu-rich_rpt"/>
</dbReference>
<keyword evidence="13 17" id="KW-0472">Membrane</keyword>
<keyword evidence="4" id="KW-0433">Leucine-rich repeat</keyword>
<keyword evidence="11 16" id="KW-0067">ATP-binding</keyword>
<dbReference type="SUPFAM" id="SSF56112">
    <property type="entry name" value="Protein kinase-like (PK-like)"/>
    <property type="match status" value="1"/>
</dbReference>
<dbReference type="InterPro" id="IPR008271">
    <property type="entry name" value="Ser/Thr_kinase_AS"/>
</dbReference>
<evidence type="ECO:0000256" key="5">
    <source>
        <dbReference type="ARBA" id="ARBA00022679"/>
    </source>
</evidence>
<keyword evidence="6 17" id="KW-0812">Transmembrane</keyword>
<evidence type="ECO:0000256" key="15">
    <source>
        <dbReference type="ARBA" id="ARBA00023180"/>
    </source>
</evidence>
<evidence type="ECO:0000256" key="8">
    <source>
        <dbReference type="ARBA" id="ARBA00022737"/>
    </source>
</evidence>
<evidence type="ECO:0000256" key="3">
    <source>
        <dbReference type="ARBA" id="ARBA00022527"/>
    </source>
</evidence>
<organism evidence="19 20">
    <name type="scientific">Elliptochloris bilobata</name>
    <dbReference type="NCBI Taxonomy" id="381761"/>
    <lineage>
        <taxon>Eukaryota</taxon>
        <taxon>Viridiplantae</taxon>
        <taxon>Chlorophyta</taxon>
        <taxon>core chlorophytes</taxon>
        <taxon>Trebouxiophyceae</taxon>
        <taxon>Trebouxiophyceae incertae sedis</taxon>
        <taxon>Elliptochloris clade</taxon>
        <taxon>Elliptochloris</taxon>
    </lineage>
</organism>
<evidence type="ECO:0000256" key="13">
    <source>
        <dbReference type="ARBA" id="ARBA00023136"/>
    </source>
</evidence>
<sequence length="816" mass="86628">MTALHTLNLATNAFHGTLPPEFGASASAFRGLLSLQLQGNNLNGSLPRFGAGSWVSLSALNLTGNNFDGSSLPAAWGSASMTNLKYLDLANCSLGGELPAAWGSSTTFSNLKALNLRGNQLQGSLPASWAQPAAFLSLDHLDVSGNGVVGSLDAWLVPGGFSALTRLSVAHNNLSATLPQTLWVTNGKGSVAPSFQRLGSFNASGAGLQGTLPNWGAPDVLPPGQAPMLTELLLGYNPRLAGTLPESWSTAPALSQLQSLRMEGCAFSGTLPGSWLDRRLPLGAGLGRLVLRQNELTGTLPAVWGLRPNASVDAIFSLQVSFNQLQGTIPDTWGVSDTTGFHALRYLDLRRNSLVGTLPAGLGKTLNLLPGNAFCGAIPANATICQRRAFCDPEQISYFCSCGDSLGSLPDCSGAGVLSTAKAAAIFVPVAALVAGVVAAVVVTLLVLNHRRQAHTPLSPSTKRSSERSVDIMLSAAALPSAAMLQHRLTDMSSRSSTCSLEHTLSRQMSCFKLDWQIDPAEIEFCRHDDGSLWELGTGGYGHVYKAVRPGVSEVACKVYKAVRAGVSEVACKVMRLDLMEGAEREQQLEAFMREAATLKACRDQHILMFLGACLKGDVVMLVTALMETDLARALKKDASTSGGRRITWQPVMRNGRAVLRMGLARRVALDVARGLAFLHGRKIVHRDLKSANILLARDGGACIADVGMARMLTKNVLTSLHGTFGTFAYCAPEMLLGRECNEKSDLYSFGVVLWELSTAEAPNGRYLRPLKVPEECPQDIAALAEQCLSNSSAERPSALHCVHVLASPSPPHQST</sequence>
<evidence type="ECO:0000256" key="16">
    <source>
        <dbReference type="PROSITE-ProRule" id="PRU10141"/>
    </source>
</evidence>
<evidence type="ECO:0000256" key="11">
    <source>
        <dbReference type="ARBA" id="ARBA00022840"/>
    </source>
</evidence>